<evidence type="ECO:0000313" key="1">
    <source>
        <dbReference type="EMBL" id="MFC3894035.1"/>
    </source>
</evidence>
<dbReference type="RefSeq" id="WP_382375125.1">
    <property type="nucleotide sequence ID" value="NZ_JBHRZI010000015.1"/>
</dbReference>
<accession>A0ABV8BVR1</accession>
<dbReference type="Proteomes" id="UP001595690">
    <property type="component" value="Unassembled WGS sequence"/>
</dbReference>
<protein>
    <submittedName>
        <fullName evidence="1">Uncharacterized protein</fullName>
    </submittedName>
</protein>
<evidence type="ECO:0000313" key="2">
    <source>
        <dbReference type="Proteomes" id="UP001595690"/>
    </source>
</evidence>
<dbReference type="EMBL" id="JBHRZI010000015">
    <property type="protein sequence ID" value="MFC3894035.1"/>
    <property type="molecule type" value="Genomic_DNA"/>
</dbReference>
<organism evidence="1 2">
    <name type="scientific">Lentzea rhizosphaerae</name>
    <dbReference type="NCBI Taxonomy" id="2041025"/>
    <lineage>
        <taxon>Bacteria</taxon>
        <taxon>Bacillati</taxon>
        <taxon>Actinomycetota</taxon>
        <taxon>Actinomycetes</taxon>
        <taxon>Pseudonocardiales</taxon>
        <taxon>Pseudonocardiaceae</taxon>
        <taxon>Lentzea</taxon>
    </lineage>
</organism>
<reference evidence="2" key="1">
    <citation type="journal article" date="2019" name="Int. J. Syst. Evol. Microbiol.">
        <title>The Global Catalogue of Microorganisms (GCM) 10K type strain sequencing project: providing services to taxonomists for standard genome sequencing and annotation.</title>
        <authorList>
            <consortium name="The Broad Institute Genomics Platform"/>
            <consortium name="The Broad Institute Genome Sequencing Center for Infectious Disease"/>
            <person name="Wu L."/>
            <person name="Ma J."/>
        </authorList>
    </citation>
    <scope>NUCLEOTIDE SEQUENCE [LARGE SCALE GENOMIC DNA]</scope>
    <source>
        <strain evidence="2">CGMCC 4.7405</strain>
    </source>
</reference>
<proteinExistence type="predicted"/>
<comment type="caution">
    <text evidence="1">The sequence shown here is derived from an EMBL/GenBank/DDBJ whole genome shotgun (WGS) entry which is preliminary data.</text>
</comment>
<name>A0ABV8BVR1_9PSEU</name>
<keyword evidence="2" id="KW-1185">Reference proteome</keyword>
<sequence length="108" mass="11326">MSSSRRDLMTAASAPPLSVRGLVKRFSGVMALQGADFGDPAGLSTMGFARRAEAGRRQVGNGRTGSHLSWADPRRGWDFVSTGLGNGSVRRCTTRCSARTAERPAGAG</sequence>
<gene>
    <name evidence="1" type="ORF">ACFOWZ_21375</name>
</gene>